<dbReference type="RefSeq" id="WP_048497581.1">
    <property type="nucleotide sequence ID" value="NZ_LFBU01000002.1"/>
</dbReference>
<dbReference type="InterPro" id="IPR002716">
    <property type="entry name" value="PIN_dom"/>
</dbReference>
<dbReference type="PATRIC" id="fig|1658765.3.peg.3777"/>
<feature type="domain" description="VapC50 C-terminal" evidence="2">
    <location>
        <begin position="129"/>
        <end position="183"/>
    </location>
</feature>
<keyword evidence="4" id="KW-1185">Reference proteome</keyword>
<evidence type="ECO:0000259" key="2">
    <source>
        <dbReference type="Pfam" id="PF26343"/>
    </source>
</evidence>
<evidence type="ECO:0000313" key="4">
    <source>
        <dbReference type="Proteomes" id="UP000036102"/>
    </source>
</evidence>
<dbReference type="EMBL" id="LFBU01000002">
    <property type="protein sequence ID" value="KMQ73308.1"/>
    <property type="molecule type" value="Genomic_DNA"/>
</dbReference>
<dbReference type="Pfam" id="PF13470">
    <property type="entry name" value="PIN_3"/>
    <property type="match status" value="1"/>
</dbReference>
<sequence>MSKFTVVYDACVLYPAPLRDALMRLALTDLFKAHWTDHIHDEWINALLRAKKHSPESLSRARELMDLHVRDAKVYGYEPLIGGLSLPDPDDRHVLAAAIRCNANAIVTFNLKDFPEASLRQYDIEVIHPDDFILYQIDMAPTLCCRAFQAQRSALKNPPLSVDTFLATLQKQQLPQTVSKLREFADFL</sequence>
<comment type="caution">
    <text evidence="3">The sequence shown here is derived from an EMBL/GenBank/DDBJ whole genome shotgun (WGS) entry which is preliminary data.</text>
</comment>
<accession>A0A0J7J3Z8</accession>
<gene>
    <name evidence="3" type="ORF">Msub_20507</name>
</gene>
<organism evidence="3 4">
    <name type="scientific">Marinobacter subterrani</name>
    <dbReference type="NCBI Taxonomy" id="1658765"/>
    <lineage>
        <taxon>Bacteria</taxon>
        <taxon>Pseudomonadati</taxon>
        <taxon>Pseudomonadota</taxon>
        <taxon>Gammaproteobacteria</taxon>
        <taxon>Pseudomonadales</taxon>
        <taxon>Marinobacteraceae</taxon>
        <taxon>Marinobacter</taxon>
    </lineage>
</organism>
<evidence type="ECO:0000259" key="1">
    <source>
        <dbReference type="Pfam" id="PF13470"/>
    </source>
</evidence>
<dbReference type="Proteomes" id="UP000036102">
    <property type="component" value="Unassembled WGS sequence"/>
</dbReference>
<protein>
    <submittedName>
        <fullName evidence="3">Putative nucleic acid-binding protein, contains PIN domain</fullName>
    </submittedName>
</protein>
<dbReference type="SUPFAM" id="SSF88723">
    <property type="entry name" value="PIN domain-like"/>
    <property type="match status" value="1"/>
</dbReference>
<dbReference type="OrthoDB" id="211933at2"/>
<name>A0A0J7J3Z8_9GAMM</name>
<dbReference type="InterPro" id="IPR029060">
    <property type="entry name" value="PIN-like_dom_sf"/>
</dbReference>
<dbReference type="Pfam" id="PF26343">
    <property type="entry name" value="VapC50_C"/>
    <property type="match status" value="1"/>
</dbReference>
<reference evidence="3 4" key="1">
    <citation type="submission" date="2015-06" db="EMBL/GenBank/DDBJ databases">
        <title>Marinobacter subterrani, a genetically tractable neutrophilic iron-oxidizing strain isolated from the Soudan Iron Mine.</title>
        <authorList>
            <person name="Bonis B.M."/>
            <person name="Gralnick J.A."/>
        </authorList>
    </citation>
    <scope>NUCLEOTIDE SEQUENCE [LARGE SCALE GENOMIC DNA]</scope>
    <source>
        <strain evidence="3 4">JG233</strain>
    </source>
</reference>
<dbReference type="AlphaFoldDB" id="A0A0J7J3Z8"/>
<feature type="domain" description="PIN" evidence="1">
    <location>
        <begin position="6"/>
        <end position="111"/>
    </location>
</feature>
<dbReference type="InterPro" id="IPR058652">
    <property type="entry name" value="VapC50_C"/>
</dbReference>
<dbReference type="STRING" id="1658765.Msub_20507"/>
<evidence type="ECO:0000313" key="3">
    <source>
        <dbReference type="EMBL" id="KMQ73308.1"/>
    </source>
</evidence>
<proteinExistence type="predicted"/>